<keyword evidence="4" id="KW-1185">Reference proteome</keyword>
<keyword evidence="1" id="KW-1133">Transmembrane helix</keyword>
<dbReference type="RefSeq" id="WP_245449600.1">
    <property type="nucleotide sequence ID" value="NZ_JAHBRY010000001.1"/>
</dbReference>
<comment type="caution">
    <text evidence="3">The sequence shown here is derived from an EMBL/GenBank/DDBJ whole genome shotgun (WGS) entry which is preliminary data.</text>
</comment>
<evidence type="ECO:0000259" key="2">
    <source>
        <dbReference type="Pfam" id="PF20061"/>
    </source>
</evidence>
<feature type="transmembrane region" description="Helical" evidence="1">
    <location>
        <begin position="88"/>
        <end position="106"/>
    </location>
</feature>
<proteinExistence type="predicted"/>
<sequence>MKHQGVIVVQHDADVDNRSTRMTNGSLQRFLGGSPGAVLVRLVFLSILVGALMAFLDITPLSLVDGIVNFIHRIFGRGLETLIEVGRWLLYGAIIVVPIWLILRLTSRGR</sequence>
<dbReference type="InterPro" id="IPR045594">
    <property type="entry name" value="DUF6460"/>
</dbReference>
<feature type="domain" description="DUF6460" evidence="2">
    <location>
        <begin position="74"/>
        <end position="109"/>
    </location>
</feature>
<gene>
    <name evidence="3" type="ORF">C7450_10489</name>
</gene>
<dbReference type="Proteomes" id="UP000248021">
    <property type="component" value="Unassembled WGS sequence"/>
</dbReference>
<evidence type="ECO:0000313" key="4">
    <source>
        <dbReference type="Proteomes" id="UP000248021"/>
    </source>
</evidence>
<name>A0A2V3UAY4_9HYPH</name>
<evidence type="ECO:0000313" key="3">
    <source>
        <dbReference type="EMBL" id="PXW60038.1"/>
    </source>
</evidence>
<reference evidence="3 4" key="1">
    <citation type="submission" date="2018-05" db="EMBL/GenBank/DDBJ databases">
        <title>Genomic Encyclopedia of Type Strains, Phase IV (KMG-IV): sequencing the most valuable type-strain genomes for metagenomic binning, comparative biology and taxonomic classification.</title>
        <authorList>
            <person name="Goeker M."/>
        </authorList>
    </citation>
    <scope>NUCLEOTIDE SEQUENCE [LARGE SCALE GENOMIC DNA]</scope>
    <source>
        <strain evidence="3 4">DSM 6462</strain>
    </source>
</reference>
<organism evidence="3 4">
    <name type="scientific">Chelatococcus asaccharovorans</name>
    <dbReference type="NCBI Taxonomy" id="28210"/>
    <lineage>
        <taxon>Bacteria</taxon>
        <taxon>Pseudomonadati</taxon>
        <taxon>Pseudomonadota</taxon>
        <taxon>Alphaproteobacteria</taxon>
        <taxon>Hyphomicrobiales</taxon>
        <taxon>Chelatococcaceae</taxon>
        <taxon>Chelatococcus</taxon>
    </lineage>
</organism>
<feature type="transmembrane region" description="Helical" evidence="1">
    <location>
        <begin position="38"/>
        <end position="56"/>
    </location>
</feature>
<evidence type="ECO:0000256" key="1">
    <source>
        <dbReference type="SAM" id="Phobius"/>
    </source>
</evidence>
<keyword evidence="1" id="KW-0472">Membrane</keyword>
<dbReference type="Pfam" id="PF20061">
    <property type="entry name" value="DUF6460"/>
    <property type="match status" value="1"/>
</dbReference>
<keyword evidence="1" id="KW-0812">Transmembrane</keyword>
<dbReference type="AlphaFoldDB" id="A0A2V3UAY4"/>
<dbReference type="EMBL" id="QJJK01000004">
    <property type="protein sequence ID" value="PXW60038.1"/>
    <property type="molecule type" value="Genomic_DNA"/>
</dbReference>
<accession>A0A2V3UAY4</accession>
<protein>
    <recommendedName>
        <fullName evidence="2">DUF6460 domain-containing protein</fullName>
    </recommendedName>
</protein>